<keyword evidence="6" id="KW-1185">Reference proteome</keyword>
<accession>A0ABN2R558</accession>
<comment type="caution">
    <text evidence="5">The sequence shown here is derived from an EMBL/GenBank/DDBJ whole genome shotgun (WGS) entry which is preliminary data.</text>
</comment>
<dbReference type="EMBL" id="BAAAOG010000006">
    <property type="protein sequence ID" value="GAA1963820.1"/>
    <property type="molecule type" value="Genomic_DNA"/>
</dbReference>
<dbReference type="Gene3D" id="3.40.50.2300">
    <property type="match status" value="2"/>
</dbReference>
<dbReference type="SUPFAM" id="SSF47413">
    <property type="entry name" value="lambda repressor-like DNA-binding domains"/>
    <property type="match status" value="1"/>
</dbReference>
<dbReference type="GO" id="GO:0003677">
    <property type="term" value="F:DNA binding"/>
    <property type="evidence" value="ECO:0007669"/>
    <property type="project" value="UniProtKB-KW"/>
</dbReference>
<evidence type="ECO:0000256" key="2">
    <source>
        <dbReference type="ARBA" id="ARBA00023125"/>
    </source>
</evidence>
<dbReference type="InterPro" id="IPR000843">
    <property type="entry name" value="HTH_LacI"/>
</dbReference>
<keyword evidence="2 5" id="KW-0238">DNA-binding</keyword>
<evidence type="ECO:0000256" key="3">
    <source>
        <dbReference type="ARBA" id="ARBA00023163"/>
    </source>
</evidence>
<dbReference type="InterPro" id="IPR046335">
    <property type="entry name" value="LacI/GalR-like_sensor"/>
</dbReference>
<evidence type="ECO:0000259" key="4">
    <source>
        <dbReference type="PROSITE" id="PS50932"/>
    </source>
</evidence>
<proteinExistence type="predicted"/>
<name>A0ABN2R558_9MICO</name>
<evidence type="ECO:0000313" key="5">
    <source>
        <dbReference type="EMBL" id="GAA1963820.1"/>
    </source>
</evidence>
<dbReference type="Pfam" id="PF00356">
    <property type="entry name" value="LacI"/>
    <property type="match status" value="1"/>
</dbReference>
<evidence type="ECO:0000313" key="6">
    <source>
        <dbReference type="Proteomes" id="UP001499933"/>
    </source>
</evidence>
<sequence>MTTTAQTAEGARPRRITLSRVADEAGVSVATASKVINGRGGVGEETRRLIEEIADRLGYVSVGERERPVRGKREPLIELVSDTFLNPYTLLLLSGAVTAAENAESAIVTRQLSAIARQTPLKWAQRLALGGRIGVIEVTSQFSAERERALRKVGLPVVLVDPIEVPRMSLVSVGATNWAGGLEATQHLIELGHSNIAYIGGPRGAACDVARTHGYQAAMQQASLHIDLTEVIHGPFTFEHGLTAGLQVLSRPTPPTAIFAASDVTAMGVMEAARTLGISIPGQLSIVGFDNTMLAHTSSPRLTTIHQPVEEIGQTAVQTVHTLARGEVLPSKRVELATHLVIRDSTAPLKRNE</sequence>
<keyword evidence="1" id="KW-0805">Transcription regulation</keyword>
<dbReference type="RefSeq" id="WP_344095709.1">
    <property type="nucleotide sequence ID" value="NZ_BAAAOG010000006.1"/>
</dbReference>
<organism evidence="5 6">
    <name type="scientific">Microbacterium deminutum</name>
    <dbReference type="NCBI Taxonomy" id="344164"/>
    <lineage>
        <taxon>Bacteria</taxon>
        <taxon>Bacillati</taxon>
        <taxon>Actinomycetota</taxon>
        <taxon>Actinomycetes</taxon>
        <taxon>Micrococcales</taxon>
        <taxon>Microbacteriaceae</taxon>
        <taxon>Microbacterium</taxon>
    </lineage>
</organism>
<feature type="domain" description="HTH lacI-type" evidence="4">
    <location>
        <begin position="16"/>
        <end position="60"/>
    </location>
</feature>
<dbReference type="Proteomes" id="UP001499933">
    <property type="component" value="Unassembled WGS sequence"/>
</dbReference>
<protein>
    <submittedName>
        <fullName evidence="5">LacI family DNA-binding transcriptional regulator</fullName>
    </submittedName>
</protein>
<dbReference type="Gene3D" id="1.10.260.40">
    <property type="entry name" value="lambda repressor-like DNA-binding domains"/>
    <property type="match status" value="1"/>
</dbReference>
<dbReference type="PANTHER" id="PTHR30146:SF153">
    <property type="entry name" value="LACTOSE OPERON REPRESSOR"/>
    <property type="match status" value="1"/>
</dbReference>
<dbReference type="SMART" id="SM00354">
    <property type="entry name" value="HTH_LACI"/>
    <property type="match status" value="1"/>
</dbReference>
<dbReference type="Pfam" id="PF13377">
    <property type="entry name" value="Peripla_BP_3"/>
    <property type="match status" value="1"/>
</dbReference>
<dbReference type="SUPFAM" id="SSF53822">
    <property type="entry name" value="Periplasmic binding protein-like I"/>
    <property type="match status" value="1"/>
</dbReference>
<dbReference type="CDD" id="cd01392">
    <property type="entry name" value="HTH_LacI"/>
    <property type="match status" value="1"/>
</dbReference>
<dbReference type="InterPro" id="IPR028082">
    <property type="entry name" value="Peripla_BP_I"/>
</dbReference>
<dbReference type="InterPro" id="IPR010982">
    <property type="entry name" value="Lambda_DNA-bd_dom_sf"/>
</dbReference>
<dbReference type="PROSITE" id="PS50932">
    <property type="entry name" value="HTH_LACI_2"/>
    <property type="match status" value="1"/>
</dbReference>
<evidence type="ECO:0000256" key="1">
    <source>
        <dbReference type="ARBA" id="ARBA00023015"/>
    </source>
</evidence>
<gene>
    <name evidence="5" type="ORF">GCM10009776_28190</name>
</gene>
<reference evidence="5 6" key="1">
    <citation type="journal article" date="2019" name="Int. J. Syst. Evol. Microbiol.">
        <title>The Global Catalogue of Microorganisms (GCM) 10K type strain sequencing project: providing services to taxonomists for standard genome sequencing and annotation.</title>
        <authorList>
            <consortium name="The Broad Institute Genomics Platform"/>
            <consortium name="The Broad Institute Genome Sequencing Center for Infectious Disease"/>
            <person name="Wu L."/>
            <person name="Ma J."/>
        </authorList>
    </citation>
    <scope>NUCLEOTIDE SEQUENCE [LARGE SCALE GENOMIC DNA]</scope>
    <source>
        <strain evidence="5 6">JCM 14901</strain>
    </source>
</reference>
<dbReference type="PANTHER" id="PTHR30146">
    <property type="entry name" value="LACI-RELATED TRANSCRIPTIONAL REPRESSOR"/>
    <property type="match status" value="1"/>
</dbReference>
<keyword evidence="3" id="KW-0804">Transcription</keyword>